<keyword evidence="2" id="KW-1185">Reference proteome</keyword>
<evidence type="ECO:0000313" key="2">
    <source>
        <dbReference type="Proteomes" id="UP000256485"/>
    </source>
</evidence>
<dbReference type="OrthoDB" id="9182871at2"/>
<dbReference type="AlphaFoldDB" id="A0A3D9VIK4"/>
<proteinExistence type="predicted"/>
<reference evidence="1 2" key="1">
    <citation type="submission" date="2018-08" db="EMBL/GenBank/DDBJ databases">
        <title>Sequencing the genomes of 1000 actinobacteria strains.</title>
        <authorList>
            <person name="Klenk H.-P."/>
        </authorList>
    </citation>
    <scope>NUCLEOTIDE SEQUENCE [LARGE SCALE GENOMIC DNA]</scope>
    <source>
        <strain evidence="1 2">DSM 22891</strain>
    </source>
</reference>
<dbReference type="Gene3D" id="3.10.450.50">
    <property type="match status" value="1"/>
</dbReference>
<dbReference type="InterPro" id="IPR032710">
    <property type="entry name" value="NTF2-like_dom_sf"/>
</dbReference>
<comment type="caution">
    <text evidence="1">The sequence shown here is derived from an EMBL/GenBank/DDBJ whole genome shotgun (WGS) entry which is preliminary data.</text>
</comment>
<dbReference type="PANTHER" id="PTHR38436">
    <property type="entry name" value="POLYKETIDE CYCLASE SNOAL-LIKE DOMAIN"/>
    <property type="match status" value="1"/>
</dbReference>
<name>A0A3D9VIK4_THECX</name>
<evidence type="ECO:0000313" key="1">
    <source>
        <dbReference type="EMBL" id="REF38044.1"/>
    </source>
</evidence>
<dbReference type="Proteomes" id="UP000256485">
    <property type="component" value="Unassembled WGS sequence"/>
</dbReference>
<protein>
    <submittedName>
        <fullName evidence="1">Putative ester cyclase</fullName>
    </submittedName>
</protein>
<sequence length="144" mass="15193">MDAARDLYRRFLLELWHAPAERLPALATEVVAPDFVRHRGGAPDQHGPAAIVTLIEQSTALFDDVAVTIDQGPVADGDLVAARWIFAGAYRGGIPGATAPVGTRVAFSGMDLVRLANGKVAEYWVSSDGDHLMAQLGVDGKAGS</sequence>
<dbReference type="InterPro" id="IPR009959">
    <property type="entry name" value="Cyclase_SnoaL-like"/>
</dbReference>
<dbReference type="GO" id="GO:0030638">
    <property type="term" value="P:polyketide metabolic process"/>
    <property type="evidence" value="ECO:0007669"/>
    <property type="project" value="InterPro"/>
</dbReference>
<organism evidence="1 2">
    <name type="scientific">Thermasporomyces composti</name>
    <dbReference type="NCBI Taxonomy" id="696763"/>
    <lineage>
        <taxon>Bacteria</taxon>
        <taxon>Bacillati</taxon>
        <taxon>Actinomycetota</taxon>
        <taxon>Actinomycetes</taxon>
        <taxon>Propionibacteriales</taxon>
        <taxon>Nocardioidaceae</taxon>
        <taxon>Thermasporomyces</taxon>
    </lineage>
</organism>
<dbReference type="SUPFAM" id="SSF54427">
    <property type="entry name" value="NTF2-like"/>
    <property type="match status" value="1"/>
</dbReference>
<dbReference type="EMBL" id="QTUC01000001">
    <property type="protein sequence ID" value="REF38044.1"/>
    <property type="molecule type" value="Genomic_DNA"/>
</dbReference>
<gene>
    <name evidence="1" type="ORF">DFJ64_3513</name>
</gene>
<dbReference type="PANTHER" id="PTHR38436:SF1">
    <property type="entry name" value="ESTER CYCLASE"/>
    <property type="match status" value="1"/>
</dbReference>
<accession>A0A3D9VIK4</accession>
<dbReference type="Pfam" id="PF07366">
    <property type="entry name" value="SnoaL"/>
    <property type="match status" value="1"/>
</dbReference>